<dbReference type="InterPro" id="IPR045621">
    <property type="entry name" value="BPD_transp_1_N"/>
</dbReference>
<feature type="transmembrane region" description="Helical" evidence="7">
    <location>
        <begin position="290"/>
        <end position="314"/>
    </location>
</feature>
<comment type="caution">
    <text evidence="9">The sequence shown here is derived from an EMBL/GenBank/DDBJ whole genome shotgun (WGS) entry which is preliminary data.</text>
</comment>
<dbReference type="CDD" id="cd06261">
    <property type="entry name" value="TM_PBP2"/>
    <property type="match status" value="1"/>
</dbReference>
<evidence type="ECO:0000256" key="7">
    <source>
        <dbReference type="RuleBase" id="RU363032"/>
    </source>
</evidence>
<keyword evidence="3" id="KW-1003">Cell membrane</keyword>
<reference evidence="9 10" key="1">
    <citation type="submission" date="2021-06" db="EMBL/GenBank/DDBJ databases">
        <authorList>
            <person name="Sun Q."/>
            <person name="Li D."/>
        </authorList>
    </citation>
    <scope>NUCLEOTIDE SEQUENCE [LARGE SCALE GENOMIC DNA]</scope>
    <source>
        <strain evidence="9 10">MSJ-5</strain>
    </source>
</reference>
<comment type="subcellular location">
    <subcellularLocation>
        <location evidence="1 7">Cell membrane</location>
        <topology evidence="1 7">Multi-pass membrane protein</topology>
    </subcellularLocation>
</comment>
<dbReference type="PANTHER" id="PTHR30465:SF0">
    <property type="entry name" value="OLIGOPEPTIDE TRANSPORT SYSTEM PERMEASE PROTEIN APPB"/>
    <property type="match status" value="1"/>
</dbReference>
<dbReference type="Pfam" id="PF19300">
    <property type="entry name" value="BPD_transp_1_N"/>
    <property type="match status" value="1"/>
</dbReference>
<proteinExistence type="inferred from homology"/>
<dbReference type="InterPro" id="IPR000515">
    <property type="entry name" value="MetI-like"/>
</dbReference>
<feature type="transmembrane region" description="Helical" evidence="7">
    <location>
        <begin position="12"/>
        <end position="30"/>
    </location>
</feature>
<evidence type="ECO:0000256" key="6">
    <source>
        <dbReference type="ARBA" id="ARBA00023136"/>
    </source>
</evidence>
<dbReference type="Pfam" id="PF00528">
    <property type="entry name" value="BPD_transp_1"/>
    <property type="match status" value="1"/>
</dbReference>
<dbReference type="RefSeq" id="WP_216415201.1">
    <property type="nucleotide sequence ID" value="NZ_JAHLQK010000001.1"/>
</dbReference>
<feature type="transmembrane region" description="Helical" evidence="7">
    <location>
        <begin position="100"/>
        <end position="123"/>
    </location>
</feature>
<sequence length="321" mass="36012">MGKFIVRRLLQQIPILIGVSILLFSIFQLAPGSPLASFYSDPNMTVEQLQRLEEAYGLDKSGPEQYIDYISNMLKGNFGNSIQLKQPVAKLIGERMWATFYISFVSLIISLIIAVPIGVISATKQYSIFDYSGTVFALVGISIPTFFFALLLIKWFAIDIRWFPISGLVTPGMPLSFRTNFPDIFKHSILPLVVLSLSGAGSFMRYTRSSMLEVIRQDYIRTARAKGLREKVVIYKHALRNALIPVITLLGFSLPTLFSGALMTEMVFVLPGIGKLQHQAVLQRDYPLMMGINMFLAIFTLFGNLVADISYAFVDPRIRVD</sequence>
<evidence type="ECO:0000256" key="3">
    <source>
        <dbReference type="ARBA" id="ARBA00022475"/>
    </source>
</evidence>
<protein>
    <submittedName>
        <fullName evidence="9">ABC transporter permease</fullName>
    </submittedName>
</protein>
<feature type="domain" description="ABC transmembrane type-1" evidence="8">
    <location>
        <begin position="96"/>
        <end position="307"/>
    </location>
</feature>
<keyword evidence="5 7" id="KW-1133">Transmembrane helix</keyword>
<accession>A0ABS6G099</accession>
<dbReference type="PROSITE" id="PS50928">
    <property type="entry name" value="ABC_TM1"/>
    <property type="match status" value="1"/>
</dbReference>
<dbReference type="Proteomes" id="UP000779508">
    <property type="component" value="Unassembled WGS sequence"/>
</dbReference>
<keyword evidence="2 7" id="KW-0813">Transport</keyword>
<feature type="transmembrane region" description="Helical" evidence="7">
    <location>
        <begin position="135"/>
        <end position="158"/>
    </location>
</feature>
<gene>
    <name evidence="9" type="ORF">KQI88_04910</name>
</gene>
<evidence type="ECO:0000256" key="5">
    <source>
        <dbReference type="ARBA" id="ARBA00022989"/>
    </source>
</evidence>
<feature type="transmembrane region" description="Helical" evidence="7">
    <location>
        <begin position="243"/>
        <end position="270"/>
    </location>
</feature>
<dbReference type="EMBL" id="JAHLQK010000001">
    <property type="protein sequence ID" value="MBU5675749.1"/>
    <property type="molecule type" value="Genomic_DNA"/>
</dbReference>
<comment type="similarity">
    <text evidence="7">Belongs to the binding-protein-dependent transport system permease family.</text>
</comment>
<evidence type="ECO:0000256" key="1">
    <source>
        <dbReference type="ARBA" id="ARBA00004651"/>
    </source>
</evidence>
<evidence type="ECO:0000256" key="4">
    <source>
        <dbReference type="ARBA" id="ARBA00022692"/>
    </source>
</evidence>
<feature type="transmembrane region" description="Helical" evidence="7">
    <location>
        <begin position="184"/>
        <end position="206"/>
    </location>
</feature>
<evidence type="ECO:0000259" key="8">
    <source>
        <dbReference type="PROSITE" id="PS50928"/>
    </source>
</evidence>
<dbReference type="PANTHER" id="PTHR30465">
    <property type="entry name" value="INNER MEMBRANE ABC TRANSPORTER"/>
    <property type="match status" value="1"/>
</dbReference>
<keyword evidence="10" id="KW-1185">Reference proteome</keyword>
<evidence type="ECO:0000256" key="2">
    <source>
        <dbReference type="ARBA" id="ARBA00022448"/>
    </source>
</evidence>
<keyword evidence="6 7" id="KW-0472">Membrane</keyword>
<name>A0ABS6G099_9FIRM</name>
<keyword evidence="4 7" id="KW-0812">Transmembrane</keyword>
<evidence type="ECO:0000313" key="10">
    <source>
        <dbReference type="Proteomes" id="UP000779508"/>
    </source>
</evidence>
<organism evidence="9 10">
    <name type="scientific">Alkaliphilus flagellatus</name>
    <dbReference type="NCBI Taxonomy" id="2841507"/>
    <lineage>
        <taxon>Bacteria</taxon>
        <taxon>Bacillati</taxon>
        <taxon>Bacillota</taxon>
        <taxon>Clostridia</taxon>
        <taxon>Peptostreptococcales</taxon>
        <taxon>Natronincolaceae</taxon>
        <taxon>Alkaliphilus</taxon>
    </lineage>
</organism>
<evidence type="ECO:0000313" key="9">
    <source>
        <dbReference type="EMBL" id="MBU5675749.1"/>
    </source>
</evidence>